<dbReference type="GO" id="GO:0008408">
    <property type="term" value="F:3'-5' exonuclease activity"/>
    <property type="evidence" value="ECO:0007669"/>
    <property type="project" value="InterPro"/>
</dbReference>
<dbReference type="SUPFAM" id="SSF52540">
    <property type="entry name" value="P-loop containing nucleoside triphosphate hydrolases"/>
    <property type="match status" value="1"/>
</dbReference>
<dbReference type="Proteomes" id="UP000230273">
    <property type="component" value="Unassembled WGS sequence"/>
</dbReference>
<dbReference type="Pfam" id="PF13177">
    <property type="entry name" value="DNA_pol3_delta2"/>
    <property type="match status" value="1"/>
</dbReference>
<comment type="caution">
    <text evidence="1">The sequence shown here is derived from an EMBL/GenBank/DDBJ whole genome shotgun (WGS) entry which is preliminary data.</text>
</comment>
<name>A0A2G9YXQ3_9BACT</name>
<protein>
    <submittedName>
        <fullName evidence="1">DNA polymerase III subunit delta</fullName>
    </submittedName>
</protein>
<accession>A0A2G9YXQ3</accession>
<dbReference type="GO" id="GO:0003887">
    <property type="term" value="F:DNA-directed DNA polymerase activity"/>
    <property type="evidence" value="ECO:0007669"/>
    <property type="project" value="InterPro"/>
</dbReference>
<dbReference type="AlphaFoldDB" id="A0A2G9YXQ3"/>
<sequence length="358" mass="40838">MIKISDLSMVIIGHQKQWQFLKKSADLGKLSHAYLFQGQEQLGKRTLALEFVKYLNCEKSEKRPCQTCRSCQDVQKGQYPDLVIIEPQGKEIQIAQIRELSWHLSLKPYSSSLKTVIIDNAHLMNQEAQSCFLKTLEEPKGNSLLVLITDYPEMLFSTILSRVQKIKFSSVSAEEIKSYLKEKGYLLKTAEEIVHFSFGRPGQAINFAVDPQRLESYKEKIKELLKISNSDFSLRFQYAKDLSENSAFVKDTLEIWLRFFRGMLINSISANPTIIKSFNNYSVSKMELPRPRRDGVSLRASSFSGSLPAQADTPDDGALGYSAAKIKKIIENLQKINYWISNTNVNARLALEILMLEF</sequence>
<evidence type="ECO:0000313" key="1">
    <source>
        <dbReference type="EMBL" id="PIP23493.1"/>
    </source>
</evidence>
<dbReference type="EMBL" id="PCRP01000047">
    <property type="protein sequence ID" value="PIP23493.1"/>
    <property type="molecule type" value="Genomic_DNA"/>
</dbReference>
<dbReference type="PANTHER" id="PTHR11669:SF8">
    <property type="entry name" value="DNA POLYMERASE III SUBUNIT DELTA"/>
    <property type="match status" value="1"/>
</dbReference>
<evidence type="ECO:0000313" key="2">
    <source>
        <dbReference type="Proteomes" id="UP000230273"/>
    </source>
</evidence>
<dbReference type="PANTHER" id="PTHR11669">
    <property type="entry name" value="REPLICATION FACTOR C / DNA POLYMERASE III GAMMA-TAU SUBUNIT"/>
    <property type="match status" value="1"/>
</dbReference>
<dbReference type="InterPro" id="IPR027417">
    <property type="entry name" value="P-loop_NTPase"/>
</dbReference>
<reference evidence="1 2" key="1">
    <citation type="submission" date="2017-09" db="EMBL/GenBank/DDBJ databases">
        <title>Depth-based differentiation of microbial function through sediment-hosted aquifers and enrichment of novel symbionts in the deep terrestrial subsurface.</title>
        <authorList>
            <person name="Probst A.J."/>
            <person name="Ladd B."/>
            <person name="Jarett J.K."/>
            <person name="Geller-Mcgrath D.E."/>
            <person name="Sieber C.M."/>
            <person name="Emerson J.B."/>
            <person name="Anantharaman K."/>
            <person name="Thomas B.C."/>
            <person name="Malmstrom R."/>
            <person name="Stieglmeier M."/>
            <person name="Klingl A."/>
            <person name="Woyke T."/>
            <person name="Ryan C.M."/>
            <person name="Banfield J.F."/>
        </authorList>
    </citation>
    <scope>NUCLEOTIDE SEQUENCE [LARGE SCALE GENOMIC DNA]</scope>
    <source>
        <strain evidence="1">CG23_combo_of_CG06-09_8_20_14_all_38_19</strain>
    </source>
</reference>
<dbReference type="Gene3D" id="3.40.50.300">
    <property type="entry name" value="P-loop containing nucleotide triphosphate hydrolases"/>
    <property type="match status" value="1"/>
</dbReference>
<organism evidence="1 2">
    <name type="scientific">Candidatus Nealsonbacteria bacterium CG23_combo_of_CG06-09_8_20_14_all_38_19</name>
    <dbReference type="NCBI Taxonomy" id="1974721"/>
    <lineage>
        <taxon>Bacteria</taxon>
        <taxon>Candidatus Nealsoniibacteriota</taxon>
    </lineage>
</organism>
<dbReference type="GO" id="GO:0006261">
    <property type="term" value="P:DNA-templated DNA replication"/>
    <property type="evidence" value="ECO:0007669"/>
    <property type="project" value="TreeGrafter"/>
</dbReference>
<dbReference type="InterPro" id="IPR050238">
    <property type="entry name" value="DNA_Rep/Repair_Clamp_Loader"/>
</dbReference>
<gene>
    <name evidence="1" type="primary">holB</name>
    <name evidence="1" type="ORF">COX36_02985</name>
</gene>
<proteinExistence type="predicted"/>
<dbReference type="InterPro" id="IPR004622">
    <property type="entry name" value="DNA_pol_HolB"/>
</dbReference>
<dbReference type="NCBIfam" id="TIGR00678">
    <property type="entry name" value="holB"/>
    <property type="match status" value="1"/>
</dbReference>